<protein>
    <submittedName>
        <fullName evidence="2">Uncharacterized protein</fullName>
    </submittedName>
</protein>
<evidence type="ECO:0000256" key="1">
    <source>
        <dbReference type="SAM" id="MobiDB-lite"/>
    </source>
</evidence>
<proteinExistence type="predicted"/>
<gene>
    <name evidence="2" type="ORF">ANE_LOCUS3415</name>
</gene>
<keyword evidence="3" id="KW-1185">Reference proteome</keyword>
<dbReference type="EMBL" id="CABITT030000001">
    <property type="protein sequence ID" value="VVA92970.1"/>
    <property type="molecule type" value="Genomic_DNA"/>
</dbReference>
<feature type="region of interest" description="Disordered" evidence="1">
    <location>
        <begin position="1"/>
        <end position="41"/>
    </location>
</feature>
<comment type="caution">
    <text evidence="2">The sequence shown here is derived from an EMBL/GenBank/DDBJ whole genome shotgun (WGS) entry which is preliminary data.</text>
</comment>
<reference evidence="2" key="1">
    <citation type="submission" date="2019-07" db="EMBL/GenBank/DDBJ databases">
        <authorList>
            <person name="Dittberner H."/>
        </authorList>
    </citation>
    <scope>NUCLEOTIDE SEQUENCE [LARGE SCALE GENOMIC DNA]</scope>
</reference>
<dbReference type="Proteomes" id="UP000489600">
    <property type="component" value="Unassembled WGS sequence"/>
</dbReference>
<organism evidence="2 3">
    <name type="scientific">Arabis nemorensis</name>
    <dbReference type="NCBI Taxonomy" id="586526"/>
    <lineage>
        <taxon>Eukaryota</taxon>
        <taxon>Viridiplantae</taxon>
        <taxon>Streptophyta</taxon>
        <taxon>Embryophyta</taxon>
        <taxon>Tracheophyta</taxon>
        <taxon>Spermatophyta</taxon>
        <taxon>Magnoliopsida</taxon>
        <taxon>eudicotyledons</taxon>
        <taxon>Gunneridae</taxon>
        <taxon>Pentapetalae</taxon>
        <taxon>rosids</taxon>
        <taxon>malvids</taxon>
        <taxon>Brassicales</taxon>
        <taxon>Brassicaceae</taxon>
        <taxon>Arabideae</taxon>
        <taxon>Arabis</taxon>
    </lineage>
</organism>
<feature type="compositionally biased region" description="Basic and acidic residues" evidence="1">
    <location>
        <begin position="19"/>
        <end position="35"/>
    </location>
</feature>
<name>A0A565AV43_9BRAS</name>
<dbReference type="AlphaFoldDB" id="A0A565AV43"/>
<dbReference type="OrthoDB" id="590761at2759"/>
<accession>A0A565AV43</accession>
<sequence>MVVEGSSVSSAITAEENLDPNKKTNPSRKEKDLRAIRANFGNEEGTSKEKKIFCGGDENVSKKSTSVALLSFY</sequence>
<feature type="compositionally biased region" description="Polar residues" evidence="1">
    <location>
        <begin position="1"/>
        <end position="12"/>
    </location>
</feature>
<evidence type="ECO:0000313" key="2">
    <source>
        <dbReference type="EMBL" id="VVA92970.1"/>
    </source>
</evidence>
<evidence type="ECO:0000313" key="3">
    <source>
        <dbReference type="Proteomes" id="UP000489600"/>
    </source>
</evidence>